<dbReference type="EMBL" id="JAGTJQ010000007">
    <property type="protein sequence ID" value="KAH7027291.1"/>
    <property type="molecule type" value="Genomic_DNA"/>
</dbReference>
<dbReference type="RefSeq" id="XP_046010090.1">
    <property type="nucleotide sequence ID" value="XM_046154387.1"/>
</dbReference>
<comment type="caution">
    <text evidence="2">The sequence shown here is derived from an EMBL/GenBank/DDBJ whole genome shotgun (WGS) entry which is preliminary data.</text>
</comment>
<evidence type="ECO:0000313" key="3">
    <source>
        <dbReference type="Proteomes" id="UP000756346"/>
    </source>
</evidence>
<evidence type="ECO:0000313" key="2">
    <source>
        <dbReference type="EMBL" id="KAH7027291.1"/>
    </source>
</evidence>
<accession>A0A9P8Y493</accession>
<dbReference type="Proteomes" id="UP000756346">
    <property type="component" value="Unassembled WGS sequence"/>
</dbReference>
<organism evidence="2 3">
    <name type="scientific">Microdochium trichocladiopsis</name>
    <dbReference type="NCBI Taxonomy" id="1682393"/>
    <lineage>
        <taxon>Eukaryota</taxon>
        <taxon>Fungi</taxon>
        <taxon>Dikarya</taxon>
        <taxon>Ascomycota</taxon>
        <taxon>Pezizomycotina</taxon>
        <taxon>Sordariomycetes</taxon>
        <taxon>Xylariomycetidae</taxon>
        <taxon>Xylariales</taxon>
        <taxon>Microdochiaceae</taxon>
        <taxon>Microdochium</taxon>
    </lineage>
</organism>
<feature type="compositionally biased region" description="Basic residues" evidence="1">
    <location>
        <begin position="52"/>
        <end position="63"/>
    </location>
</feature>
<evidence type="ECO:0000256" key="1">
    <source>
        <dbReference type="SAM" id="MobiDB-lite"/>
    </source>
</evidence>
<sequence length="73" mass="8263">MCALCVLRRWVVRGVCVAEMCLRSSLLLARPPALPIHRPALLRRGGQDRPRKKEHNRGTVHPKTRTDQTRGGI</sequence>
<feature type="compositionally biased region" description="Basic and acidic residues" evidence="1">
    <location>
        <begin position="64"/>
        <end position="73"/>
    </location>
</feature>
<dbReference type="AlphaFoldDB" id="A0A9P8Y493"/>
<keyword evidence="3" id="KW-1185">Reference proteome</keyword>
<feature type="region of interest" description="Disordered" evidence="1">
    <location>
        <begin position="38"/>
        <end position="73"/>
    </location>
</feature>
<protein>
    <submittedName>
        <fullName evidence="2">Uncharacterized protein</fullName>
    </submittedName>
</protein>
<dbReference type="GeneID" id="70183933"/>
<gene>
    <name evidence="2" type="ORF">B0I36DRAFT_326825</name>
</gene>
<name>A0A9P8Y493_9PEZI</name>
<reference evidence="2" key="1">
    <citation type="journal article" date="2021" name="Nat. Commun.">
        <title>Genetic determinants of endophytism in the Arabidopsis root mycobiome.</title>
        <authorList>
            <person name="Mesny F."/>
            <person name="Miyauchi S."/>
            <person name="Thiergart T."/>
            <person name="Pickel B."/>
            <person name="Atanasova L."/>
            <person name="Karlsson M."/>
            <person name="Huettel B."/>
            <person name="Barry K.W."/>
            <person name="Haridas S."/>
            <person name="Chen C."/>
            <person name="Bauer D."/>
            <person name="Andreopoulos W."/>
            <person name="Pangilinan J."/>
            <person name="LaButti K."/>
            <person name="Riley R."/>
            <person name="Lipzen A."/>
            <person name="Clum A."/>
            <person name="Drula E."/>
            <person name="Henrissat B."/>
            <person name="Kohler A."/>
            <person name="Grigoriev I.V."/>
            <person name="Martin F.M."/>
            <person name="Hacquard S."/>
        </authorList>
    </citation>
    <scope>NUCLEOTIDE SEQUENCE</scope>
    <source>
        <strain evidence="2">MPI-CAGE-CH-0230</strain>
    </source>
</reference>
<proteinExistence type="predicted"/>